<dbReference type="Pfam" id="PF17921">
    <property type="entry name" value="Integrase_H2C2"/>
    <property type="match status" value="1"/>
</dbReference>
<dbReference type="InterPro" id="IPR002156">
    <property type="entry name" value="RNaseH_domain"/>
</dbReference>
<dbReference type="Gene3D" id="3.10.20.370">
    <property type="match status" value="1"/>
</dbReference>
<dbReference type="GO" id="GO:0015074">
    <property type="term" value="P:DNA integration"/>
    <property type="evidence" value="ECO:0007669"/>
    <property type="project" value="InterPro"/>
</dbReference>
<dbReference type="InterPro" id="IPR029058">
    <property type="entry name" value="AB_hydrolase_fold"/>
</dbReference>
<dbReference type="Pfam" id="PF13456">
    <property type="entry name" value="RVT_3"/>
    <property type="match status" value="1"/>
</dbReference>
<dbReference type="InterPro" id="IPR036397">
    <property type="entry name" value="RNaseH_sf"/>
</dbReference>
<gene>
    <name evidence="4" type="ORF">FSB_LOCUS31487</name>
</gene>
<feature type="compositionally biased region" description="Basic residues" evidence="1">
    <location>
        <begin position="672"/>
        <end position="682"/>
    </location>
</feature>
<dbReference type="GO" id="GO:0006508">
    <property type="term" value="P:proteolysis"/>
    <property type="evidence" value="ECO:0007669"/>
    <property type="project" value="InterPro"/>
</dbReference>
<feature type="region of interest" description="Disordered" evidence="1">
    <location>
        <begin position="586"/>
        <end position="686"/>
    </location>
</feature>
<dbReference type="SUPFAM" id="SSF56672">
    <property type="entry name" value="DNA/RNA polymerases"/>
    <property type="match status" value="1"/>
</dbReference>
<dbReference type="Gene3D" id="2.40.70.10">
    <property type="entry name" value="Acid Proteases"/>
    <property type="match status" value="1"/>
</dbReference>
<dbReference type="SUPFAM" id="SSF53474">
    <property type="entry name" value="alpha/beta-Hydrolases"/>
    <property type="match status" value="1"/>
</dbReference>
<dbReference type="Pfam" id="PF17919">
    <property type="entry name" value="RT_RNaseH_2"/>
    <property type="match status" value="1"/>
</dbReference>
<feature type="domain" description="RNase H type-1" evidence="2">
    <location>
        <begin position="1652"/>
        <end position="1781"/>
    </location>
</feature>
<dbReference type="InterPro" id="IPR021109">
    <property type="entry name" value="Peptidase_aspartic_dom_sf"/>
</dbReference>
<dbReference type="InterPro" id="IPR008758">
    <property type="entry name" value="Peptidase_S28"/>
</dbReference>
<dbReference type="Gene3D" id="1.20.120.980">
    <property type="entry name" value="Serine carboxypeptidase S28, SKS domain"/>
    <property type="match status" value="1"/>
</dbReference>
<dbReference type="GO" id="GO:0003676">
    <property type="term" value="F:nucleic acid binding"/>
    <property type="evidence" value="ECO:0007669"/>
    <property type="project" value="InterPro"/>
</dbReference>
<dbReference type="InterPro" id="IPR001584">
    <property type="entry name" value="Integrase_cat-core"/>
</dbReference>
<name>A0A2N9GVJ4_FAGSY</name>
<feature type="compositionally biased region" description="Basic and acidic residues" evidence="1">
    <location>
        <begin position="595"/>
        <end position="604"/>
    </location>
</feature>
<accession>A0A2N9GVJ4</accession>
<feature type="domain" description="Integrase catalytic" evidence="3">
    <location>
        <begin position="1983"/>
        <end position="2070"/>
    </location>
</feature>
<dbReference type="CDD" id="cd01647">
    <property type="entry name" value="RT_LTR"/>
    <property type="match status" value="1"/>
</dbReference>
<dbReference type="InterPro" id="IPR042269">
    <property type="entry name" value="Ser_carbopepase_S28_SKS"/>
</dbReference>
<evidence type="ECO:0000259" key="2">
    <source>
        <dbReference type="PROSITE" id="PS50879"/>
    </source>
</evidence>
<dbReference type="GO" id="GO:0070008">
    <property type="term" value="F:serine-type exopeptidase activity"/>
    <property type="evidence" value="ECO:0007669"/>
    <property type="project" value="InterPro"/>
</dbReference>
<evidence type="ECO:0000256" key="1">
    <source>
        <dbReference type="SAM" id="MobiDB-lite"/>
    </source>
</evidence>
<dbReference type="PANTHER" id="PTHR48475:SF2">
    <property type="entry name" value="RIBONUCLEASE H"/>
    <property type="match status" value="1"/>
</dbReference>
<dbReference type="Gene3D" id="1.10.340.70">
    <property type="match status" value="1"/>
</dbReference>
<proteinExistence type="predicted"/>
<feature type="compositionally biased region" description="Polar residues" evidence="1">
    <location>
        <begin position="14"/>
        <end position="23"/>
    </location>
</feature>
<feature type="compositionally biased region" description="Basic residues" evidence="1">
    <location>
        <begin position="650"/>
        <end position="659"/>
    </location>
</feature>
<dbReference type="CDD" id="cd00303">
    <property type="entry name" value="retropepsin_like"/>
    <property type="match status" value="1"/>
</dbReference>
<dbReference type="InterPro" id="IPR043502">
    <property type="entry name" value="DNA/RNA_pol_sf"/>
</dbReference>
<dbReference type="InterPro" id="IPR041588">
    <property type="entry name" value="Integrase_H2C2"/>
</dbReference>
<reference evidence="4" key="1">
    <citation type="submission" date="2018-02" db="EMBL/GenBank/DDBJ databases">
        <authorList>
            <person name="Cohen D.B."/>
            <person name="Kent A.D."/>
        </authorList>
    </citation>
    <scope>NUCLEOTIDE SEQUENCE</scope>
</reference>
<dbReference type="PROSITE" id="PS50879">
    <property type="entry name" value="RNASE_H_1"/>
    <property type="match status" value="1"/>
</dbReference>
<dbReference type="InterPro" id="IPR005162">
    <property type="entry name" value="Retrotrans_gag_dom"/>
</dbReference>
<dbReference type="SUPFAM" id="SSF53098">
    <property type="entry name" value="Ribonuclease H-like"/>
    <property type="match status" value="2"/>
</dbReference>
<dbReference type="FunFam" id="1.20.120.980:FF:000006">
    <property type="entry name" value="Serine carboxypeptidase S28 family protein"/>
    <property type="match status" value="1"/>
</dbReference>
<feature type="compositionally biased region" description="Low complexity" evidence="1">
    <location>
        <begin position="631"/>
        <end position="641"/>
    </location>
</feature>
<dbReference type="InterPro" id="IPR041577">
    <property type="entry name" value="RT_RNaseH_2"/>
</dbReference>
<dbReference type="Gene3D" id="3.40.50.1820">
    <property type="entry name" value="alpha/beta hydrolase"/>
    <property type="match status" value="1"/>
</dbReference>
<evidence type="ECO:0000259" key="3">
    <source>
        <dbReference type="PROSITE" id="PS50994"/>
    </source>
</evidence>
<organism evidence="4">
    <name type="scientific">Fagus sylvatica</name>
    <name type="common">Beechnut</name>
    <dbReference type="NCBI Taxonomy" id="28930"/>
    <lineage>
        <taxon>Eukaryota</taxon>
        <taxon>Viridiplantae</taxon>
        <taxon>Streptophyta</taxon>
        <taxon>Embryophyta</taxon>
        <taxon>Tracheophyta</taxon>
        <taxon>Spermatophyta</taxon>
        <taxon>Magnoliopsida</taxon>
        <taxon>eudicotyledons</taxon>
        <taxon>Gunneridae</taxon>
        <taxon>Pentapetalae</taxon>
        <taxon>rosids</taxon>
        <taxon>fabids</taxon>
        <taxon>Fagales</taxon>
        <taxon>Fagaceae</taxon>
        <taxon>Fagus</taxon>
    </lineage>
</organism>
<feature type="compositionally biased region" description="Polar residues" evidence="1">
    <location>
        <begin position="559"/>
        <end position="570"/>
    </location>
</feature>
<feature type="region of interest" description="Disordered" evidence="1">
    <location>
        <begin position="445"/>
        <end position="570"/>
    </location>
</feature>
<dbReference type="Pfam" id="PF03732">
    <property type="entry name" value="Retrotrans_gag"/>
    <property type="match status" value="1"/>
</dbReference>
<protein>
    <submittedName>
        <fullName evidence="4">Uncharacterized protein</fullName>
    </submittedName>
</protein>
<dbReference type="Pfam" id="PF05577">
    <property type="entry name" value="Peptidase_S28"/>
    <property type="match status" value="1"/>
</dbReference>
<dbReference type="InterPro" id="IPR043128">
    <property type="entry name" value="Rev_trsase/Diguanyl_cyclase"/>
</dbReference>
<dbReference type="GO" id="GO:0004523">
    <property type="term" value="F:RNA-DNA hybrid ribonuclease activity"/>
    <property type="evidence" value="ECO:0007669"/>
    <property type="project" value="InterPro"/>
</dbReference>
<dbReference type="SUPFAM" id="SSF50630">
    <property type="entry name" value="Acid proteases"/>
    <property type="match status" value="1"/>
</dbReference>
<evidence type="ECO:0000313" key="4">
    <source>
        <dbReference type="EMBL" id="SPD03605.1"/>
    </source>
</evidence>
<dbReference type="CDD" id="cd09279">
    <property type="entry name" value="RNase_HI_like"/>
    <property type="match status" value="1"/>
</dbReference>
<dbReference type="PROSITE" id="PS50994">
    <property type="entry name" value="INTEGRASE"/>
    <property type="match status" value="1"/>
</dbReference>
<feature type="compositionally biased region" description="Pro residues" evidence="1">
    <location>
        <begin position="495"/>
        <end position="518"/>
    </location>
</feature>
<dbReference type="PANTHER" id="PTHR48475">
    <property type="entry name" value="RIBONUCLEASE H"/>
    <property type="match status" value="1"/>
</dbReference>
<dbReference type="InterPro" id="IPR012337">
    <property type="entry name" value="RNaseH-like_sf"/>
</dbReference>
<dbReference type="Gene3D" id="3.30.70.270">
    <property type="match status" value="2"/>
</dbReference>
<feature type="compositionally biased region" description="Polar residues" evidence="1">
    <location>
        <begin position="467"/>
        <end position="476"/>
    </location>
</feature>
<dbReference type="Gene3D" id="3.30.420.10">
    <property type="entry name" value="Ribonuclease H-like superfamily/Ribonuclease H"/>
    <property type="match status" value="2"/>
</dbReference>
<feature type="region of interest" description="Disordered" evidence="1">
    <location>
        <begin position="975"/>
        <end position="995"/>
    </location>
</feature>
<feature type="compositionally biased region" description="Basic residues" evidence="1">
    <location>
        <begin position="1"/>
        <end position="11"/>
    </location>
</feature>
<sequence length="2199" mass="245996">MPRLGTQRRRTQHEPQTTSSTSDLGDLKTYYYTQTLDHFNYRPDSYTTFKQRYVINYRFWGGANASAPIFAYLGAEESLDDDLPIIGFLSDNAPRFQALQVYIEHRYYGKSVPFGSMNEALKNASTRGYFNSAQAIADYAAVLLHVKKKLSAQNSPIIVVGGSYGGMLAAWFRLKYPHVVLGAVASSAPILYFDTIAPRHGYYSIVTKDFKEASKSCYKTIRKSWAEIDRLTSKPHGLSTLSKRFNTCNQLNESADLKEFLESIYTEAAQYNEPPTYPVNVICSAIDGASVGTDTLGRVYAGVVAYLENRTCYDMNEFNQPTETNQGWRWQTCSEMVMPIGIGRNDSMFPPAPFNLHEFSNECKSLYGVMPQPHWVTTYYGGQDLKLTLHRFGSNIIFSNGLRDPYSTGGVLENISESIVAVSTVKGPIKSVRIDLKLARTQFPEMSGVPSASRHPPSVVVEDASLSRVSSGTSYRPSRDSAELQRTAGRALVTPAPPQQPVPPQQPAPPQYPAPPQSLAPSRHTHPNQVSAVRPDEGATSRRLVPEQTNRGDARRSLAYSTKSSQTQNSQELIAELRQEIQALKQVAKGRKDKSHPTAKERPTKRTHASQRRSPERPTLSHKSQQHDLSETSSSQSESRSPTPPVVSHKPLKPGRASRSRPPLYGETSAPGKKHQPRKTVRPGRQNAVWKAFDLISSSPFSKEIEKAKMPERYPVPRFEIYNGRTDPVTHIGHYHQSMALSRNNDPLMCRLFPSSLGEVAMRWFNQLGVRTIYSWDQLAEAFVARFITNSRKRKEMGSLLTMKLEANETLKDYSTRFWETYNDIESCGEEVAITTFKMGLPAESGLRQSLVKHPPANLGKLMYKIDQFVRIEEDGRKPPVDQIVAQPKPTIAKPVARSGNTSKNLSAPRNFVAPTFRAFETVFKEPIYKVMEKIKREPFFVWPPKMIGNPALKDGNLSTWRSWHRKGILTQYVNRDLSSKKETGPDPRQPQSLNTPAAGIIHVIHNPSCSAVSSPSCRFKMQKAAHLRRSFSIRDAAHPAPIYSVRAGNMGQAISFSDDDLRDVQLPHNDPLVVTLRIGNYDVQRVLIDQGSFAEVMYQDLYGKLGLGEAELTDFTTPIFGFSGEPVVPLGKIMLPVLAGPINLQTEFIVVRASSPYNAIMGRDWLHRMRAVPSTLHQKLRFPTADGVMELNGDQVAAKQCVLAATKKKVAEGSNLSPADRECLLRVLIDNQDIFAWSVYDAPGVSSDLSIFGLGTESFNCPISSPNTAAGGSETAKVGSGSGRATPRVVLEEVERLLASGGDPRSVQYPAWLSNTVVVRKKNGKWRVCIDFTDLNKACPKDPFPLPRIDQLVDSASSRHARLSFLDAFQGTQGRGNLSARMVTKMFGPMLGKTVEVYIDDMLVKSLREEDHIADFAAVSRRGIEANPDQIAALINLAEPRNIKQVQRLTGMIAALGRFISRSADKCKPFFRLLGKRSRFEWDEECSVAFQAIKAYLSTPPCLSIPNPGEPLFLYLAVSDHAVSAVLVRESTQDQRPVFFVSKTMDEAELRYLPLEKAALALLYAAKKLPHYFQSSTVTVLSDLPLKMLLQRSDFTGRITRWGVYLGSLGVEYKPRTAIKGQVLAEFLAEFQYDPSNPTLFNPAQTDFNSDKVEWKLFVDGASNSKGSGAGIVLISPEGLVLEQAVRLKFSASNNEAEYEAMLIGLRTAKKLGAGNLQIFCDSQLVANQISGEYQARDDRMSAYLTVARTLLSEFDSTHVAQIGREHNSHADVLAKLATALESDMQRTVCIETLEQPSFQDQEVSVCSVNVRPSWMDPLLGYIRDNRLPEDKKEARMIKQKAPRFWVSEEGQLYRRSFTGPYLLCVHPDKVKDFLFEIHEGICGSHTGGRSLAHRALSQGYWWPYMQADALKYVQECDKCQRFAPMIHQPARELNPLSSPWPFAQWGLDIVGPLPRAPGNKKFLITATDYFTKWIEAEPLSNIRDFESKLFKGFCSDLGIRNFFSSPGYPQSNGQAEISNKVVLSGIKRKLEAAKGKWVEELPSVLWTYRTTVRRSTNETPFALAFGVEAVIPLEIGMPTIRTTEFTVQTNEERLGKDLDLVEEKRNLAVVRLAAYQQQMRREHNKNVKPRTFRAGDLVLRKVMANTRRPNDGKLGPNWEGPYKVLSQTGHGAYRLEDLDGKPIPRPWNTCNLRKYFF</sequence>
<dbReference type="EMBL" id="OIVN01002435">
    <property type="protein sequence ID" value="SPD03605.1"/>
    <property type="molecule type" value="Genomic_DNA"/>
</dbReference>
<feature type="region of interest" description="Disordered" evidence="1">
    <location>
        <begin position="1"/>
        <end position="23"/>
    </location>
</feature>